<name>K9XXG9_STAC7</name>
<dbReference type="Proteomes" id="UP000010473">
    <property type="component" value="Chromosome"/>
</dbReference>
<evidence type="ECO:0000313" key="3">
    <source>
        <dbReference type="Proteomes" id="UP000010473"/>
    </source>
</evidence>
<feature type="domain" description="Aminoglycoside phosphotransferase" evidence="1">
    <location>
        <begin position="102"/>
        <end position="276"/>
    </location>
</feature>
<dbReference type="OrthoDB" id="3806873at2"/>
<dbReference type="InterPro" id="IPR011009">
    <property type="entry name" value="Kinase-like_dom_sf"/>
</dbReference>
<dbReference type="EMBL" id="CP003653">
    <property type="protein sequence ID" value="AFZ36754.1"/>
    <property type="molecule type" value="Genomic_DNA"/>
</dbReference>
<accession>K9XXG9</accession>
<keyword evidence="3" id="KW-1185">Reference proteome</keyword>
<dbReference type="Pfam" id="PF01636">
    <property type="entry name" value="APH"/>
    <property type="match status" value="1"/>
</dbReference>
<reference evidence="3" key="1">
    <citation type="journal article" date="2013" name="Proc. Natl. Acad. Sci. U.S.A.">
        <title>Improving the coverage of the cyanobacterial phylum using diversity-driven genome sequencing.</title>
        <authorList>
            <person name="Shih P.M."/>
            <person name="Wu D."/>
            <person name="Latifi A."/>
            <person name="Axen S.D."/>
            <person name="Fewer D.P."/>
            <person name="Talla E."/>
            <person name="Calteau A."/>
            <person name="Cai F."/>
            <person name="Tandeau de Marsac N."/>
            <person name="Rippka R."/>
            <person name="Herdman M."/>
            <person name="Sivonen K."/>
            <person name="Coursin T."/>
            <person name="Laurent T."/>
            <person name="Goodwin L."/>
            <person name="Nolan M."/>
            <person name="Davenport K.W."/>
            <person name="Han C.S."/>
            <person name="Rubin E.M."/>
            <person name="Eisen J.A."/>
            <person name="Woyke T."/>
            <person name="Gugger M."/>
            <person name="Kerfeld C.A."/>
        </authorList>
    </citation>
    <scope>NUCLEOTIDE SEQUENCE [LARGE SCALE GENOMIC DNA]</scope>
    <source>
        <strain evidence="3">ATCC 29371 / PCC 7437</strain>
    </source>
</reference>
<dbReference type="InterPro" id="IPR002575">
    <property type="entry name" value="Aminoglycoside_PTrfase"/>
</dbReference>
<proteinExistence type="predicted"/>
<dbReference type="HOGENOM" id="CLU_703649_0_0_3"/>
<evidence type="ECO:0000313" key="2">
    <source>
        <dbReference type="EMBL" id="AFZ36754.1"/>
    </source>
</evidence>
<dbReference type="PATRIC" id="fig|111780.3.peg.3368"/>
<dbReference type="AlphaFoldDB" id="K9XXG9"/>
<organism evidence="2 3">
    <name type="scientific">Stanieria cyanosphaera (strain ATCC 29371 / PCC 7437)</name>
    <dbReference type="NCBI Taxonomy" id="111780"/>
    <lineage>
        <taxon>Bacteria</taxon>
        <taxon>Bacillati</taxon>
        <taxon>Cyanobacteriota</taxon>
        <taxon>Cyanophyceae</taxon>
        <taxon>Pleurocapsales</taxon>
        <taxon>Dermocarpellaceae</taxon>
        <taxon>Stanieria</taxon>
    </lineage>
</organism>
<sequence length="393" mass="45317">MAFLLSTENVVNYLQDQQLCHPNEQLLKPIAAKEYKNFNLVVSFNNNRHFLIKQERFDSQEKTNGDLHNEWLINQFFNQFDQLSSLRSLASEVISFDSSSSILVLSYLPDHLTLSEIYTARQDFPSQLAASVGYALAQVHRLTWQQEEYQNYLKHNSQDNSVDKKPNFLRGLERIGPGVFAQICTDAIEFFKLYQRYPSLHQAVVKLYENFQLSCLTHNDLRLSNILVDSQWEKQLKQNKSNTSSLIKLIDWEFFHWGDPAFDLGILIAQYLQRWLNSLYINNALDLETSLRLATTPLEKLQPSIAAIMITYIQNFPKILKYYPQFILKTIQFAGLALIKETQNSIEYHEPFDNRAIATLQVAKSLLCYPNQALSVITGKTESDLLATQSVAA</sequence>
<dbReference type="RefSeq" id="WP_015194416.1">
    <property type="nucleotide sequence ID" value="NC_019748.1"/>
</dbReference>
<dbReference type="Gene3D" id="3.90.1200.10">
    <property type="match status" value="1"/>
</dbReference>
<dbReference type="SUPFAM" id="SSF56112">
    <property type="entry name" value="Protein kinase-like (PK-like)"/>
    <property type="match status" value="1"/>
</dbReference>
<dbReference type="STRING" id="111780.Sta7437_3247"/>
<evidence type="ECO:0000259" key="1">
    <source>
        <dbReference type="Pfam" id="PF01636"/>
    </source>
</evidence>
<gene>
    <name evidence="2" type="ordered locus">Sta7437_3247</name>
</gene>
<protein>
    <submittedName>
        <fullName evidence="2">Aminoglycoside phosphotransferase</fullName>
    </submittedName>
</protein>
<dbReference type="KEGG" id="scs:Sta7437_3247"/>
<dbReference type="eggNOG" id="COG0510">
    <property type="taxonomic scope" value="Bacteria"/>
</dbReference>